<dbReference type="Pfam" id="PF00078">
    <property type="entry name" value="RVT_1"/>
    <property type="match status" value="1"/>
</dbReference>
<evidence type="ECO:0000313" key="3">
    <source>
        <dbReference type="Proteomes" id="UP000198211"/>
    </source>
</evidence>
<comment type="caution">
    <text evidence="2">The sequence shown here is derived from an EMBL/GenBank/DDBJ whole genome shotgun (WGS) entry which is preliminary data.</text>
</comment>
<gene>
    <name evidence="2" type="ORF">PHMEG_00038207</name>
</gene>
<dbReference type="Gene3D" id="3.30.70.270">
    <property type="match status" value="2"/>
</dbReference>
<dbReference type="OrthoDB" id="121795at2759"/>
<dbReference type="InterPro" id="IPR041577">
    <property type="entry name" value="RT_RNaseH_2"/>
</dbReference>
<dbReference type="Pfam" id="PF17919">
    <property type="entry name" value="RT_RNaseH_2"/>
    <property type="match status" value="1"/>
</dbReference>
<reference evidence="3" key="1">
    <citation type="submission" date="2017-03" db="EMBL/GenBank/DDBJ databases">
        <title>Phytopthora megakarya and P. palmivora, two closely related causual agents of cacao black pod achieved similar genome size and gene model numbers by different mechanisms.</title>
        <authorList>
            <person name="Ali S."/>
            <person name="Shao J."/>
            <person name="Larry D.J."/>
            <person name="Kronmiller B."/>
            <person name="Shen D."/>
            <person name="Strem M.D."/>
            <person name="Melnick R.L."/>
            <person name="Guiltinan M.J."/>
            <person name="Tyler B.M."/>
            <person name="Meinhardt L.W."/>
            <person name="Bailey B.A."/>
        </authorList>
    </citation>
    <scope>NUCLEOTIDE SEQUENCE [LARGE SCALE GENOMIC DNA]</scope>
    <source>
        <strain evidence="3">zdho120</strain>
    </source>
</reference>
<dbReference type="SUPFAM" id="SSF56672">
    <property type="entry name" value="DNA/RNA polymerases"/>
    <property type="match status" value="1"/>
</dbReference>
<feature type="non-terminal residue" evidence="2">
    <location>
        <position position="325"/>
    </location>
</feature>
<dbReference type="InterPro" id="IPR043128">
    <property type="entry name" value="Rev_trsase/Diguanyl_cyclase"/>
</dbReference>
<dbReference type="PROSITE" id="PS50878">
    <property type="entry name" value="RT_POL"/>
    <property type="match status" value="1"/>
</dbReference>
<accession>A0A225UHX1</accession>
<dbReference type="PANTHER" id="PTHR33064:SF37">
    <property type="entry name" value="RIBONUCLEASE H"/>
    <property type="match status" value="1"/>
</dbReference>
<evidence type="ECO:0000313" key="2">
    <source>
        <dbReference type="EMBL" id="OWY92684.1"/>
    </source>
</evidence>
<dbReference type="PANTHER" id="PTHR33064">
    <property type="entry name" value="POL PROTEIN"/>
    <property type="match status" value="1"/>
</dbReference>
<name>A0A225UHX1_9STRA</name>
<evidence type="ECO:0000259" key="1">
    <source>
        <dbReference type="PROSITE" id="PS50878"/>
    </source>
</evidence>
<dbReference type="InterPro" id="IPR043502">
    <property type="entry name" value="DNA/RNA_pol_sf"/>
</dbReference>
<dbReference type="InterPro" id="IPR051320">
    <property type="entry name" value="Viral_Replic_Matur_Polypro"/>
</dbReference>
<dbReference type="InterPro" id="IPR000477">
    <property type="entry name" value="RT_dom"/>
</dbReference>
<feature type="domain" description="Reverse transcriptase" evidence="1">
    <location>
        <begin position="1"/>
        <end position="59"/>
    </location>
</feature>
<dbReference type="EMBL" id="NBNE01017539">
    <property type="protein sequence ID" value="OWY92684.1"/>
    <property type="molecule type" value="Genomic_DNA"/>
</dbReference>
<dbReference type="Proteomes" id="UP000198211">
    <property type="component" value="Unassembled WGS sequence"/>
</dbReference>
<organism evidence="2 3">
    <name type="scientific">Phytophthora megakarya</name>
    <dbReference type="NCBI Taxonomy" id="4795"/>
    <lineage>
        <taxon>Eukaryota</taxon>
        <taxon>Sar</taxon>
        <taxon>Stramenopiles</taxon>
        <taxon>Oomycota</taxon>
        <taxon>Peronosporomycetes</taxon>
        <taxon>Peronosporales</taxon>
        <taxon>Peronosporaceae</taxon>
        <taxon>Phytophthora</taxon>
    </lineage>
</organism>
<protein>
    <recommendedName>
        <fullName evidence="1">Reverse transcriptase domain-containing protein</fullName>
    </recommendedName>
</protein>
<keyword evidence="3" id="KW-1185">Reference proteome</keyword>
<dbReference type="AlphaFoldDB" id="A0A225UHX1"/>
<proteinExistence type="predicted"/>
<sequence>MNRNVIVWIDDLLIFADTQEELVDAIDAVLTKLDEFGFIVNPKKSSLFLSEVWWYGRIINKQGIGHDPERIRALRWMAIPTTAAELQQFLCASNWMRNELVDSCRSSITRAAGPLTGTRKTKRAAAGIRIEFTDKELEAFETVKELLGNSAMLSFPNPAKQLCLLSDASDAGWGLIVTQVENWQPDMPIHKQHHERLVCMGGSFTRSALNWSVIEKESYPISTKLLEYRYTIGHIEGAHNVWVDLISRWGGQAVPAARIHAAKRFKRTQRQHLETATNKRVVTMTPLRPLDAESFVWPTINEIGEMQTLHIAPKRATVDSDELWR</sequence>